<dbReference type="EMBL" id="VOHE01000001">
    <property type="protein sequence ID" value="TWT22019.1"/>
    <property type="molecule type" value="Genomic_DNA"/>
</dbReference>
<sequence length="146" mass="15118">MRWISGIASLLVVLLGPAAQVASASEPVSTRPTGLDGTAPTSAEVAGYPVELHGTWLPPDISCATLDAAGSDALVVIEGGRLLGYEDTHFIRSVDRLADVPAAWLIRSALSLGGDTPDDSDNVFVLTGNELVIAGDGSATVYRKCR</sequence>
<evidence type="ECO:0000256" key="1">
    <source>
        <dbReference type="SAM" id="SignalP"/>
    </source>
</evidence>
<keyword evidence="3" id="KW-1185">Reference proteome</keyword>
<dbReference type="RefSeq" id="WP_146310437.1">
    <property type="nucleotide sequence ID" value="NZ_VOHE01000001.1"/>
</dbReference>
<evidence type="ECO:0000313" key="2">
    <source>
        <dbReference type="EMBL" id="TWT22019.1"/>
    </source>
</evidence>
<evidence type="ECO:0000313" key="3">
    <source>
        <dbReference type="Proteomes" id="UP000315949"/>
    </source>
</evidence>
<comment type="caution">
    <text evidence="2">The sequence shown here is derived from an EMBL/GenBank/DDBJ whole genome shotgun (WGS) entry which is preliminary data.</text>
</comment>
<reference evidence="2 3" key="1">
    <citation type="submission" date="2019-07" db="EMBL/GenBank/DDBJ databases">
        <title>Luteimonas sp. YD-1 nov., isolated from acidic soil.</title>
        <authorList>
            <person name="Zhou J."/>
        </authorList>
    </citation>
    <scope>NUCLEOTIDE SEQUENCE [LARGE SCALE GENOMIC DNA]</scope>
    <source>
        <strain evidence="2 3">YD-1</strain>
    </source>
</reference>
<dbReference type="Proteomes" id="UP000315949">
    <property type="component" value="Unassembled WGS sequence"/>
</dbReference>
<dbReference type="AlphaFoldDB" id="A0A5C5U7Y5"/>
<organism evidence="2 3">
    <name type="scientific">Luteimonas wenzhouensis</name>
    <dbReference type="NCBI Taxonomy" id="2599615"/>
    <lineage>
        <taxon>Bacteria</taxon>
        <taxon>Pseudomonadati</taxon>
        <taxon>Pseudomonadota</taxon>
        <taxon>Gammaproteobacteria</taxon>
        <taxon>Lysobacterales</taxon>
        <taxon>Lysobacteraceae</taxon>
        <taxon>Luteimonas</taxon>
    </lineage>
</organism>
<feature type="chain" id="PRO_5023092837" evidence="1">
    <location>
        <begin position="25"/>
        <end position="146"/>
    </location>
</feature>
<gene>
    <name evidence="2" type="ORF">FQY79_02560</name>
</gene>
<protein>
    <submittedName>
        <fullName evidence="2">Uncharacterized protein</fullName>
    </submittedName>
</protein>
<keyword evidence="1" id="KW-0732">Signal</keyword>
<dbReference type="OrthoDB" id="10044at83614"/>
<accession>A0A5C5U7Y5</accession>
<feature type="signal peptide" evidence="1">
    <location>
        <begin position="1"/>
        <end position="24"/>
    </location>
</feature>
<name>A0A5C5U7Y5_9GAMM</name>
<proteinExistence type="predicted"/>